<feature type="domain" description="EF-hand" evidence="1">
    <location>
        <begin position="58"/>
        <end position="84"/>
    </location>
</feature>
<dbReference type="OrthoDB" id="7356823at2"/>
<sequence length="146" mass="16469" precursor="true">MTQIFSIVTYVLAVLLLTGCSSMGDSSPSQGVIEKVDMSRVEVLPTEDVMQGAKVRSFRSMDKDGDGAITWEEWQQEDTSQEAEARFDTLDGDKDAKIGYDEFIKSENSYVDSEDVYISLDRQKDGMLSRGEEKRLEGVKLFKIEF</sequence>
<dbReference type="AlphaFoldDB" id="A0LEM7"/>
<dbReference type="SUPFAM" id="SSF47473">
    <property type="entry name" value="EF-hand"/>
    <property type="match status" value="1"/>
</dbReference>
<protein>
    <recommendedName>
        <fullName evidence="1">EF-hand domain-containing protein</fullName>
    </recommendedName>
</protein>
<dbReference type="EMBL" id="CP000478">
    <property type="protein sequence ID" value="ABK15879.1"/>
    <property type="molecule type" value="Genomic_DNA"/>
</dbReference>
<gene>
    <name evidence="2" type="ordered locus">Sfum_0177</name>
</gene>
<dbReference type="Pfam" id="PF13499">
    <property type="entry name" value="EF-hand_7"/>
    <property type="match status" value="1"/>
</dbReference>
<dbReference type="PROSITE" id="PS00018">
    <property type="entry name" value="EF_HAND_1"/>
    <property type="match status" value="1"/>
</dbReference>
<dbReference type="InterPro" id="IPR018247">
    <property type="entry name" value="EF_Hand_1_Ca_BS"/>
</dbReference>
<dbReference type="InParanoid" id="A0LEM7"/>
<dbReference type="InterPro" id="IPR002048">
    <property type="entry name" value="EF_hand_dom"/>
</dbReference>
<organism evidence="2 3">
    <name type="scientific">Syntrophobacter fumaroxidans (strain DSM 10017 / MPOB)</name>
    <dbReference type="NCBI Taxonomy" id="335543"/>
    <lineage>
        <taxon>Bacteria</taxon>
        <taxon>Pseudomonadati</taxon>
        <taxon>Thermodesulfobacteriota</taxon>
        <taxon>Syntrophobacteria</taxon>
        <taxon>Syntrophobacterales</taxon>
        <taxon>Syntrophobacteraceae</taxon>
        <taxon>Syntrophobacter</taxon>
    </lineage>
</organism>
<dbReference type="RefSeq" id="WP_011697052.1">
    <property type="nucleotide sequence ID" value="NC_008554.1"/>
</dbReference>
<accession>A0LEM7</accession>
<dbReference type="Gene3D" id="1.10.238.10">
    <property type="entry name" value="EF-hand"/>
    <property type="match status" value="1"/>
</dbReference>
<reference evidence="2 3" key="1">
    <citation type="submission" date="2006-10" db="EMBL/GenBank/DDBJ databases">
        <title>Complete sequence of Syntrophobacter fumaroxidans MPOB.</title>
        <authorList>
            <consortium name="US DOE Joint Genome Institute"/>
            <person name="Copeland A."/>
            <person name="Lucas S."/>
            <person name="Lapidus A."/>
            <person name="Barry K."/>
            <person name="Detter J.C."/>
            <person name="Glavina del Rio T."/>
            <person name="Hammon N."/>
            <person name="Israni S."/>
            <person name="Pitluck S."/>
            <person name="Goltsman E.G."/>
            <person name="Martinez M."/>
            <person name="Schmutz J."/>
            <person name="Larimer F."/>
            <person name="Land M."/>
            <person name="Hauser L."/>
            <person name="Kyrpides N."/>
            <person name="Kim E."/>
            <person name="Boone D.R."/>
            <person name="Brockman F."/>
            <person name="Culley D."/>
            <person name="Ferry J."/>
            <person name="Gunsalus R."/>
            <person name="McInerney M.J."/>
            <person name="Morrison M."/>
            <person name="Plugge C."/>
            <person name="Rohlin L."/>
            <person name="Scholten J."/>
            <person name="Sieber J."/>
            <person name="Stams A.J.M."/>
            <person name="Worm P."/>
            <person name="Henstra A.M."/>
            <person name="Richardson P."/>
        </authorList>
    </citation>
    <scope>NUCLEOTIDE SEQUENCE [LARGE SCALE GENOMIC DNA]</scope>
    <source>
        <strain evidence="3">DSM 10017 / MPOB</strain>
    </source>
</reference>
<dbReference type="Proteomes" id="UP000001784">
    <property type="component" value="Chromosome"/>
</dbReference>
<dbReference type="KEGG" id="sfu:Sfum_0177"/>
<name>A0LEM7_SYNFM</name>
<dbReference type="eggNOG" id="COG5126">
    <property type="taxonomic scope" value="Bacteria"/>
</dbReference>
<proteinExistence type="predicted"/>
<evidence type="ECO:0000259" key="1">
    <source>
        <dbReference type="PROSITE" id="PS50222"/>
    </source>
</evidence>
<evidence type="ECO:0000313" key="2">
    <source>
        <dbReference type="EMBL" id="ABK15879.1"/>
    </source>
</evidence>
<evidence type="ECO:0000313" key="3">
    <source>
        <dbReference type="Proteomes" id="UP000001784"/>
    </source>
</evidence>
<keyword evidence="3" id="KW-1185">Reference proteome</keyword>
<dbReference type="HOGENOM" id="CLU_1767134_0_0_7"/>
<dbReference type="GO" id="GO:0005509">
    <property type="term" value="F:calcium ion binding"/>
    <property type="evidence" value="ECO:0007669"/>
    <property type="project" value="InterPro"/>
</dbReference>
<dbReference type="InterPro" id="IPR011992">
    <property type="entry name" value="EF-hand-dom_pair"/>
</dbReference>
<dbReference type="PROSITE" id="PS50222">
    <property type="entry name" value="EF_HAND_2"/>
    <property type="match status" value="1"/>
</dbReference>
<dbReference type="CDD" id="cd00051">
    <property type="entry name" value="EFh"/>
    <property type="match status" value="1"/>
</dbReference>